<gene>
    <name evidence="2" type="ORF">GUJ93_ZPchr0005g15408</name>
</gene>
<protein>
    <submittedName>
        <fullName evidence="2">Uncharacterized protein</fullName>
    </submittedName>
</protein>
<organism evidence="2 3">
    <name type="scientific">Zizania palustris</name>
    <name type="common">Northern wild rice</name>
    <dbReference type="NCBI Taxonomy" id="103762"/>
    <lineage>
        <taxon>Eukaryota</taxon>
        <taxon>Viridiplantae</taxon>
        <taxon>Streptophyta</taxon>
        <taxon>Embryophyta</taxon>
        <taxon>Tracheophyta</taxon>
        <taxon>Spermatophyta</taxon>
        <taxon>Magnoliopsida</taxon>
        <taxon>Liliopsida</taxon>
        <taxon>Poales</taxon>
        <taxon>Poaceae</taxon>
        <taxon>BOP clade</taxon>
        <taxon>Oryzoideae</taxon>
        <taxon>Oryzeae</taxon>
        <taxon>Zizaniinae</taxon>
        <taxon>Zizania</taxon>
    </lineage>
</organism>
<dbReference type="AlphaFoldDB" id="A0A8J5VRJ3"/>
<accession>A0A8J5VRJ3</accession>
<dbReference type="Proteomes" id="UP000729402">
    <property type="component" value="Unassembled WGS sequence"/>
</dbReference>
<sequence>MATWDPIHRRATREEGGRSTNELAATRMATLESRRRATREKVSSTFVEPPPRRFRRRTTREEGSSTFAKPPPTMTAARGTRCRAA</sequence>
<reference evidence="2" key="2">
    <citation type="submission" date="2021-02" db="EMBL/GenBank/DDBJ databases">
        <authorList>
            <person name="Kimball J.A."/>
            <person name="Haas M.W."/>
            <person name="Macchietto M."/>
            <person name="Kono T."/>
            <person name="Duquette J."/>
            <person name="Shao M."/>
        </authorList>
    </citation>
    <scope>NUCLEOTIDE SEQUENCE</scope>
    <source>
        <tissue evidence="2">Fresh leaf tissue</tissue>
    </source>
</reference>
<name>A0A8J5VRJ3_ZIZPA</name>
<evidence type="ECO:0000256" key="1">
    <source>
        <dbReference type="SAM" id="MobiDB-lite"/>
    </source>
</evidence>
<reference evidence="2" key="1">
    <citation type="journal article" date="2021" name="bioRxiv">
        <title>Whole Genome Assembly and Annotation of Northern Wild Rice, Zizania palustris L., Supports a Whole Genome Duplication in the Zizania Genus.</title>
        <authorList>
            <person name="Haas M."/>
            <person name="Kono T."/>
            <person name="Macchietto M."/>
            <person name="Millas R."/>
            <person name="McGilp L."/>
            <person name="Shao M."/>
            <person name="Duquette J."/>
            <person name="Hirsch C.N."/>
            <person name="Kimball J."/>
        </authorList>
    </citation>
    <scope>NUCLEOTIDE SEQUENCE</scope>
    <source>
        <tissue evidence="2">Fresh leaf tissue</tissue>
    </source>
</reference>
<proteinExistence type="predicted"/>
<keyword evidence="3" id="KW-1185">Reference proteome</keyword>
<comment type="caution">
    <text evidence="2">The sequence shown here is derived from an EMBL/GenBank/DDBJ whole genome shotgun (WGS) entry which is preliminary data.</text>
</comment>
<feature type="compositionally biased region" description="Basic and acidic residues" evidence="1">
    <location>
        <begin position="32"/>
        <end position="42"/>
    </location>
</feature>
<feature type="compositionally biased region" description="Basic and acidic residues" evidence="1">
    <location>
        <begin position="1"/>
        <end position="17"/>
    </location>
</feature>
<evidence type="ECO:0000313" key="2">
    <source>
        <dbReference type="EMBL" id="KAG8068821.1"/>
    </source>
</evidence>
<evidence type="ECO:0000313" key="3">
    <source>
        <dbReference type="Proteomes" id="UP000729402"/>
    </source>
</evidence>
<dbReference type="EMBL" id="JAAALK010000284">
    <property type="protein sequence ID" value="KAG8068821.1"/>
    <property type="molecule type" value="Genomic_DNA"/>
</dbReference>
<feature type="region of interest" description="Disordered" evidence="1">
    <location>
        <begin position="1"/>
        <end position="85"/>
    </location>
</feature>